<feature type="transmembrane region" description="Helical" evidence="11">
    <location>
        <begin position="1184"/>
        <end position="1203"/>
    </location>
</feature>
<feature type="region of interest" description="Disordered" evidence="10">
    <location>
        <begin position="1466"/>
        <end position="1575"/>
    </location>
</feature>
<evidence type="ECO:0000256" key="10">
    <source>
        <dbReference type="SAM" id="MobiDB-lite"/>
    </source>
</evidence>
<comment type="similarity">
    <text evidence="2">Belongs to the ABC transporter superfamily. ABCG family. Eye pigment precursor importer (TC 3.A.1.204) subfamily.</text>
</comment>
<dbReference type="Pfam" id="PF19055">
    <property type="entry name" value="ABC2_membrane_7"/>
    <property type="match status" value="2"/>
</dbReference>
<keyword evidence="8 11" id="KW-1133">Transmembrane helix</keyword>
<dbReference type="GO" id="GO:0016887">
    <property type="term" value="F:ATP hydrolysis activity"/>
    <property type="evidence" value="ECO:0007669"/>
    <property type="project" value="InterPro"/>
</dbReference>
<evidence type="ECO:0000256" key="4">
    <source>
        <dbReference type="ARBA" id="ARBA00022692"/>
    </source>
</evidence>
<dbReference type="InterPro" id="IPR017871">
    <property type="entry name" value="ABC_transporter-like_CS"/>
</dbReference>
<dbReference type="PROSITE" id="PS50893">
    <property type="entry name" value="ABC_TRANSPORTER_2"/>
    <property type="match status" value="1"/>
</dbReference>
<dbReference type="EMBL" id="JALJOV010000117">
    <property type="protein sequence ID" value="KAK9867021.1"/>
    <property type="molecule type" value="Genomic_DNA"/>
</dbReference>
<evidence type="ECO:0000256" key="6">
    <source>
        <dbReference type="ARBA" id="ARBA00022837"/>
    </source>
</evidence>
<sequence length="1617" mass="176119">MLPQLKLLILCTLVAAAPARGDRIAHTAALERSPGRQPLTDRTGLLCTPCWQACLQALSPSRDASCQAECACNLGAPCKHNHDCGEGLFCGVSPGGSADRLLSTTSNTCQGCQACYDNAQAVGGSCELACPSGSMQQAPLHPYIPASFQFANAILAYNSSSSATRGLHNLSSWHTDTSTVQRRLLDVFDGPNGLDVSAFTAWLADSGSRAKGAQADYVFQQMDTNRDDIVSVEEYATSQAGLDPRELMCASDLFSVETVYPGCPCNPEVDADRGRCPAGWQCTELGFQQMQAAGGLWPAPHHRNASCVPCSFGQYCPEGTYQPAAGFHKAIADYVAQHTCQPGSFCPTPDRMFACPPGYFCPAGSVTPITCSFPQLMQQSPHQLLPSTPFSVHMRIYDMGEPLGGNICLDQSTAPTRVCAKGHYCPNTTSELECPAGTFCKAFSRQPKKCPWLATCPEGSTSADLSLGGFLGLAIILILLWLVYLIVLAYIRLQQERVIRKQQAREKLRRLVAPLLQHHDPSTLALRAFGPIRPKLSVSFERMHVRLRNGTTILQGVTGRFHHSKVSAVMGPSGAGKSTLLNALLGQMHFGIVSGHVLVNGHAIRLSRLRRITGFVPQEDVVHEDLTVRENLAYSAWLRSARHVPHRAKHDVVDDVINVLALNHIQHSVVGSAEKRGISGGQRKRVNIGVELVSRPSLLFADEPTSGLDATAASEIVTALKQMARLGMNIVTVIHQPRYSIFTMFDDVLLLGAGGRTMFQGPSRAALPYFEMLGFPLPPNENPADFCLDVISGCVASKSNPSLRPETLFSKWEEEGAAWMQMQPSARFRDADLIPSRSIHLSPEQLSLIDRHFDEVDRLATGHLTREAIGIFMENLGLQPSASDMKHIMAELTGTAHGDRSVSRADFIEFIRYGGRLPPPPTPATGSRRLSIELESEASSTGAESNSALRDASLVDAEAHHSGPASTSAPASAQPTWLEQTSFQAQTAHQNGGAVHDDGADRSRHQHQPSAAASPFAWGRPQENGADGTSPCGYSDYLAQQASLSQESDRQGSSDDARLLSAMSPTASLAELSLAGHSDLEDPHAAKPQPSYAARCQAFWHACLHNTGEALGLCRGELKAKSRSYRSVPGFRKQFTLLLRRAGVKWVRNWSLKFVDLLLFAAAALCVGATHGTAWELEHVRGNTVMALLALTVITCVASLQVFGKDRLVFWRESAAGVSTSAFFFAHSTLHLLDILVQPLVFMSLYYTLILPEIAFFDFYIIALLTVWYTSGLSYFISVMLVPQNAMVAVVAITMVIGGFLNGVEPRLRNLSTFMKGVEGLGFSRWATEAMLVEEFKRYDYYMQPRIHLIISEVGYCGLNGDNDVPSRDPGLNEDSLDIHVFCRGYIRRDIFAMILLGLAFRVMTYIALRFWNRPASQQQSLLQWSTNMLLGVLRLAHRQVLKLQRRLEPWVAERRPLLRSWLPHQSAKDQASEGPQGAWAAGGLTGRSSERPGRHSLGKSVSQALSHPLGDQSRPKPLELPRSSSQELPISRAGTVRGVPSFSPVQVRLGTPTPHSFTSQAARQAWSPSGPSPRPVVPLVAPHHPSASQVCGRHTSAICPVMPTPFILDPPRSVLW</sequence>
<accession>A0AAW1TD93</accession>
<feature type="chain" id="PRO_5043732749" evidence="12">
    <location>
        <begin position="22"/>
        <end position="1617"/>
    </location>
</feature>
<feature type="transmembrane region" description="Helical" evidence="11">
    <location>
        <begin position="465"/>
        <end position="491"/>
    </location>
</feature>
<dbReference type="GO" id="GO:0016020">
    <property type="term" value="C:membrane"/>
    <property type="evidence" value="ECO:0007669"/>
    <property type="project" value="UniProtKB-SubCell"/>
</dbReference>
<dbReference type="CDD" id="cd03213">
    <property type="entry name" value="ABCG_EPDR"/>
    <property type="match status" value="1"/>
</dbReference>
<dbReference type="PROSITE" id="PS00211">
    <property type="entry name" value="ABC_TRANSPORTER_1"/>
    <property type="match status" value="1"/>
</dbReference>
<evidence type="ECO:0000256" key="7">
    <source>
        <dbReference type="ARBA" id="ARBA00022840"/>
    </source>
</evidence>
<dbReference type="PANTHER" id="PTHR48041">
    <property type="entry name" value="ABC TRANSPORTER G FAMILY MEMBER 28"/>
    <property type="match status" value="1"/>
</dbReference>
<comment type="caution">
    <text evidence="15">The sequence shown here is derived from an EMBL/GenBank/DDBJ whole genome shotgun (WGS) entry which is preliminary data.</text>
</comment>
<feature type="transmembrane region" description="Helical" evidence="11">
    <location>
        <begin position="1150"/>
        <end position="1172"/>
    </location>
</feature>
<dbReference type="Proteomes" id="UP001485043">
    <property type="component" value="Unassembled WGS sequence"/>
</dbReference>
<dbReference type="GO" id="GO:0005524">
    <property type="term" value="F:ATP binding"/>
    <property type="evidence" value="ECO:0007669"/>
    <property type="project" value="UniProtKB-KW"/>
</dbReference>
<keyword evidence="7" id="KW-0067">ATP-binding</keyword>
<dbReference type="InterPro" id="IPR018247">
    <property type="entry name" value="EF_Hand_1_Ca_BS"/>
</dbReference>
<feature type="transmembrane region" description="Helical" evidence="11">
    <location>
        <begin position="1275"/>
        <end position="1301"/>
    </location>
</feature>
<dbReference type="InterPro" id="IPR002048">
    <property type="entry name" value="EF_hand_dom"/>
</dbReference>
<keyword evidence="9 11" id="KW-0472">Membrane</keyword>
<evidence type="ECO:0000256" key="3">
    <source>
        <dbReference type="ARBA" id="ARBA00022448"/>
    </source>
</evidence>
<organism evidence="15 16">
    <name type="scientific">Apatococcus fuscideae</name>
    <dbReference type="NCBI Taxonomy" id="2026836"/>
    <lineage>
        <taxon>Eukaryota</taxon>
        <taxon>Viridiplantae</taxon>
        <taxon>Chlorophyta</taxon>
        <taxon>core chlorophytes</taxon>
        <taxon>Trebouxiophyceae</taxon>
        <taxon>Chlorellales</taxon>
        <taxon>Chlorellaceae</taxon>
        <taxon>Apatococcus</taxon>
    </lineage>
</organism>
<keyword evidence="12" id="KW-0732">Signal</keyword>
<protein>
    <submittedName>
        <fullName evidence="15">Uncharacterized protein</fullName>
    </submittedName>
</protein>
<dbReference type="FunFam" id="3.40.50.300:FF:000367">
    <property type="entry name" value="ABC transporter G family member 24"/>
    <property type="match status" value="1"/>
</dbReference>
<reference evidence="15 16" key="1">
    <citation type="journal article" date="2024" name="Nat. Commun.">
        <title>Phylogenomics reveals the evolutionary origins of lichenization in chlorophyte algae.</title>
        <authorList>
            <person name="Puginier C."/>
            <person name="Libourel C."/>
            <person name="Otte J."/>
            <person name="Skaloud P."/>
            <person name="Haon M."/>
            <person name="Grisel S."/>
            <person name="Petersen M."/>
            <person name="Berrin J.G."/>
            <person name="Delaux P.M."/>
            <person name="Dal Grande F."/>
            <person name="Keller J."/>
        </authorList>
    </citation>
    <scope>NUCLEOTIDE SEQUENCE [LARGE SCALE GENOMIC DNA]</scope>
    <source>
        <strain evidence="15 16">SAG 2523</strain>
    </source>
</reference>
<name>A0AAW1TD93_9CHLO</name>
<dbReference type="InterPro" id="IPR050352">
    <property type="entry name" value="ABCG_transporters"/>
</dbReference>
<dbReference type="InterPro" id="IPR003439">
    <property type="entry name" value="ABC_transporter-like_ATP-bd"/>
</dbReference>
<feature type="compositionally biased region" description="Polar residues" evidence="10">
    <location>
        <begin position="1554"/>
        <end position="1563"/>
    </location>
</feature>
<keyword evidence="16" id="KW-1185">Reference proteome</keyword>
<evidence type="ECO:0000313" key="16">
    <source>
        <dbReference type="Proteomes" id="UP001485043"/>
    </source>
</evidence>
<dbReference type="Gene3D" id="3.40.50.300">
    <property type="entry name" value="P-loop containing nucleotide triphosphate hydrolases"/>
    <property type="match status" value="1"/>
</dbReference>
<feature type="transmembrane region" description="Helical" evidence="11">
    <location>
        <begin position="1245"/>
        <end position="1269"/>
    </location>
</feature>
<evidence type="ECO:0000256" key="11">
    <source>
        <dbReference type="SAM" id="Phobius"/>
    </source>
</evidence>
<evidence type="ECO:0000256" key="8">
    <source>
        <dbReference type="ARBA" id="ARBA00022989"/>
    </source>
</evidence>
<feature type="compositionally biased region" description="Low complexity" evidence="10">
    <location>
        <begin position="962"/>
        <end position="973"/>
    </location>
</feature>
<evidence type="ECO:0000259" key="14">
    <source>
        <dbReference type="PROSITE" id="PS50893"/>
    </source>
</evidence>
<comment type="subcellular location">
    <subcellularLocation>
        <location evidence="1">Membrane</location>
        <topology evidence="1">Multi-pass membrane protein</topology>
    </subcellularLocation>
</comment>
<feature type="region of interest" description="Disordered" evidence="10">
    <location>
        <begin position="956"/>
        <end position="1033"/>
    </location>
</feature>
<dbReference type="PANTHER" id="PTHR48041:SF91">
    <property type="entry name" value="ABC TRANSPORTER G FAMILY MEMBER 28"/>
    <property type="match status" value="1"/>
</dbReference>
<evidence type="ECO:0000256" key="5">
    <source>
        <dbReference type="ARBA" id="ARBA00022741"/>
    </source>
</evidence>
<evidence type="ECO:0000256" key="2">
    <source>
        <dbReference type="ARBA" id="ARBA00005814"/>
    </source>
</evidence>
<dbReference type="PROSITE" id="PS50222">
    <property type="entry name" value="EF_HAND_2"/>
    <property type="match status" value="1"/>
</dbReference>
<dbReference type="PROSITE" id="PS00018">
    <property type="entry name" value="EF_HAND_1"/>
    <property type="match status" value="1"/>
</dbReference>
<evidence type="ECO:0000259" key="13">
    <source>
        <dbReference type="PROSITE" id="PS50222"/>
    </source>
</evidence>
<dbReference type="SUPFAM" id="SSF47473">
    <property type="entry name" value="EF-hand"/>
    <property type="match status" value="1"/>
</dbReference>
<keyword evidence="6" id="KW-0106">Calcium</keyword>
<evidence type="ECO:0000256" key="9">
    <source>
        <dbReference type="ARBA" id="ARBA00023136"/>
    </source>
</evidence>
<keyword evidence="5" id="KW-0547">Nucleotide-binding</keyword>
<dbReference type="InterPro" id="IPR027417">
    <property type="entry name" value="P-loop_NTPase"/>
</dbReference>
<evidence type="ECO:0000256" key="12">
    <source>
        <dbReference type="SAM" id="SignalP"/>
    </source>
</evidence>
<dbReference type="InterPro" id="IPR043926">
    <property type="entry name" value="ABCG_dom"/>
</dbReference>
<feature type="signal peptide" evidence="12">
    <location>
        <begin position="1"/>
        <end position="21"/>
    </location>
</feature>
<dbReference type="GO" id="GO:0140359">
    <property type="term" value="F:ABC-type transporter activity"/>
    <property type="evidence" value="ECO:0007669"/>
    <property type="project" value="InterPro"/>
</dbReference>
<dbReference type="SUPFAM" id="SSF52540">
    <property type="entry name" value="P-loop containing nucleoside triphosphate hydrolases"/>
    <property type="match status" value="1"/>
</dbReference>
<evidence type="ECO:0000313" key="15">
    <source>
        <dbReference type="EMBL" id="KAK9867021.1"/>
    </source>
</evidence>
<dbReference type="InterPro" id="IPR003593">
    <property type="entry name" value="AAA+_ATPase"/>
</dbReference>
<proteinExistence type="inferred from homology"/>
<feature type="transmembrane region" description="Helical" evidence="11">
    <location>
        <begin position="1391"/>
        <end position="1409"/>
    </location>
</feature>
<dbReference type="Pfam" id="PF00005">
    <property type="entry name" value="ABC_tran"/>
    <property type="match status" value="1"/>
</dbReference>
<gene>
    <name evidence="15" type="ORF">WJX84_010582</name>
</gene>
<evidence type="ECO:0000256" key="1">
    <source>
        <dbReference type="ARBA" id="ARBA00004141"/>
    </source>
</evidence>
<feature type="domain" description="EF-hand" evidence="13">
    <location>
        <begin position="210"/>
        <end position="245"/>
    </location>
</feature>
<keyword evidence="3" id="KW-0813">Transport</keyword>
<keyword evidence="4 11" id="KW-0812">Transmembrane</keyword>
<dbReference type="GO" id="GO:0005509">
    <property type="term" value="F:calcium ion binding"/>
    <property type="evidence" value="ECO:0007669"/>
    <property type="project" value="InterPro"/>
</dbReference>
<dbReference type="Gene3D" id="1.10.238.10">
    <property type="entry name" value="EF-hand"/>
    <property type="match status" value="1"/>
</dbReference>
<dbReference type="SMART" id="SM00382">
    <property type="entry name" value="AAA"/>
    <property type="match status" value="1"/>
</dbReference>
<feature type="domain" description="ABC transporter" evidence="14">
    <location>
        <begin position="538"/>
        <end position="779"/>
    </location>
</feature>
<dbReference type="InterPro" id="IPR011992">
    <property type="entry name" value="EF-hand-dom_pair"/>
</dbReference>
<feature type="compositionally biased region" description="Polar residues" evidence="10">
    <location>
        <begin position="974"/>
        <end position="990"/>
    </location>
</feature>